<sequence length="400" mass="39037">MRALKNLVAAALAAVVTFAGLAAPPSAQAGSPPPSKLAIASVSATGTDSLTSGTDQLVTLNRALLSFGGYSLATSPSRVLVPTDGAYDIRGVVEFASNATGRRTVKIVSIDATGAVLRTHEVRTMDASANGSTQVVVSTKAYLSSGEILGLVANQTSGGALSTVAGAKLTVTREVQASAGSIVVPGPIALKARMLLAKYQAAQPIGTLTALPTISVGSPAAVSTLSGATASSPNYLATLSSTSTFTASIPAAATSTASSISGVKFTPGGTITGTFAVGQTLSIPGGVAGTVILKDNGDGSFTVSASQTVTSVAIKALGEFMDVTAFTSGAGTLVSGTGVSGGTAATGTQIVTQTTGTPGGVGRYRVSVAQEAASSAMTGSTPNPVFVDRGGRRSGGSGSA</sequence>
<evidence type="ECO:0000313" key="3">
    <source>
        <dbReference type="EMBL" id="PZR32302.1"/>
    </source>
</evidence>
<dbReference type="AlphaFoldDB" id="A0A2W5UZ86"/>
<proteinExistence type="predicted"/>
<accession>A0A2W5UZ86</accession>
<protein>
    <recommendedName>
        <fullName evidence="5">DUF5666 domain-containing protein</fullName>
    </recommendedName>
</protein>
<gene>
    <name evidence="3" type="ORF">DI526_17155</name>
</gene>
<dbReference type="EMBL" id="QFQZ01000064">
    <property type="protein sequence ID" value="PZR32302.1"/>
    <property type="molecule type" value="Genomic_DNA"/>
</dbReference>
<evidence type="ECO:0000256" key="1">
    <source>
        <dbReference type="SAM" id="MobiDB-lite"/>
    </source>
</evidence>
<dbReference type="Proteomes" id="UP000249393">
    <property type="component" value="Unassembled WGS sequence"/>
</dbReference>
<feature type="non-terminal residue" evidence="3">
    <location>
        <position position="400"/>
    </location>
</feature>
<evidence type="ECO:0000256" key="2">
    <source>
        <dbReference type="SAM" id="SignalP"/>
    </source>
</evidence>
<organism evidence="3 4">
    <name type="scientific">Caulobacter segnis</name>
    <dbReference type="NCBI Taxonomy" id="88688"/>
    <lineage>
        <taxon>Bacteria</taxon>
        <taxon>Pseudomonadati</taxon>
        <taxon>Pseudomonadota</taxon>
        <taxon>Alphaproteobacteria</taxon>
        <taxon>Caulobacterales</taxon>
        <taxon>Caulobacteraceae</taxon>
        <taxon>Caulobacter</taxon>
    </lineage>
</organism>
<feature type="region of interest" description="Disordered" evidence="1">
    <location>
        <begin position="373"/>
        <end position="400"/>
    </location>
</feature>
<keyword evidence="2" id="KW-0732">Signal</keyword>
<reference evidence="3 4" key="1">
    <citation type="submission" date="2017-08" db="EMBL/GenBank/DDBJ databases">
        <title>Infants hospitalized years apart are colonized by the same room-sourced microbial strains.</title>
        <authorList>
            <person name="Brooks B."/>
            <person name="Olm M.R."/>
            <person name="Firek B.A."/>
            <person name="Baker R."/>
            <person name="Thomas B.C."/>
            <person name="Morowitz M.J."/>
            <person name="Banfield J.F."/>
        </authorList>
    </citation>
    <scope>NUCLEOTIDE SEQUENCE [LARGE SCALE GENOMIC DNA]</scope>
    <source>
        <strain evidence="3">S2_003_000_R2_4</strain>
    </source>
</reference>
<feature type="chain" id="PRO_5015970561" description="DUF5666 domain-containing protein" evidence="2">
    <location>
        <begin position="30"/>
        <end position="400"/>
    </location>
</feature>
<feature type="signal peptide" evidence="2">
    <location>
        <begin position="1"/>
        <end position="29"/>
    </location>
</feature>
<dbReference type="RefSeq" id="WP_304280651.1">
    <property type="nucleotide sequence ID" value="NZ_QFQZ01000064.1"/>
</dbReference>
<feature type="compositionally biased region" description="Polar residues" evidence="1">
    <location>
        <begin position="373"/>
        <end position="383"/>
    </location>
</feature>
<evidence type="ECO:0008006" key="5">
    <source>
        <dbReference type="Google" id="ProtNLM"/>
    </source>
</evidence>
<name>A0A2W5UZ86_9CAUL</name>
<evidence type="ECO:0000313" key="4">
    <source>
        <dbReference type="Proteomes" id="UP000249393"/>
    </source>
</evidence>
<comment type="caution">
    <text evidence="3">The sequence shown here is derived from an EMBL/GenBank/DDBJ whole genome shotgun (WGS) entry which is preliminary data.</text>
</comment>